<feature type="compositionally biased region" description="Low complexity" evidence="1">
    <location>
        <begin position="109"/>
        <end position="122"/>
    </location>
</feature>
<evidence type="ECO:0000256" key="1">
    <source>
        <dbReference type="SAM" id="MobiDB-lite"/>
    </source>
</evidence>
<sequence length="135" mass="13625">MAGVKGKSGGPRANSGGARPGAGRKKAAPKESANGSAVQVAMEPQAQGGALKRSRAKAVEIPERDMLTLLQDIALGRVDATAGQIRAAIAAVQYTHTKKGDGGKKEEQAAAAKRVASRFSAATPPKLVAAGGKKL</sequence>
<feature type="region of interest" description="Disordered" evidence="1">
    <location>
        <begin position="1"/>
        <end position="56"/>
    </location>
</feature>
<dbReference type="EMBL" id="JBHUIG010000051">
    <property type="protein sequence ID" value="MFD2323127.1"/>
    <property type="molecule type" value="Genomic_DNA"/>
</dbReference>
<protein>
    <recommendedName>
        <fullName evidence="4">Terminase</fullName>
    </recommendedName>
</protein>
<gene>
    <name evidence="2" type="ORF">ACFSPV_31055</name>
</gene>
<dbReference type="RefSeq" id="WP_380106863.1">
    <property type="nucleotide sequence ID" value="NZ_JBHSIH010000001.1"/>
</dbReference>
<proteinExistence type="predicted"/>
<feature type="region of interest" description="Disordered" evidence="1">
    <location>
        <begin position="97"/>
        <end position="135"/>
    </location>
</feature>
<comment type="caution">
    <text evidence="2">The sequence shown here is derived from an EMBL/GenBank/DDBJ whole genome shotgun (WGS) entry which is preliminary data.</text>
</comment>
<accession>A0ABW5F1X2</accession>
<evidence type="ECO:0008006" key="4">
    <source>
        <dbReference type="Google" id="ProtNLM"/>
    </source>
</evidence>
<organism evidence="2 3">
    <name type="scientific">Delftia deserti</name>
    <dbReference type="NCBI Taxonomy" id="1651218"/>
    <lineage>
        <taxon>Bacteria</taxon>
        <taxon>Pseudomonadati</taxon>
        <taxon>Pseudomonadota</taxon>
        <taxon>Betaproteobacteria</taxon>
        <taxon>Burkholderiales</taxon>
        <taxon>Comamonadaceae</taxon>
        <taxon>Delftia</taxon>
    </lineage>
</organism>
<feature type="compositionally biased region" description="Basic and acidic residues" evidence="1">
    <location>
        <begin position="98"/>
        <end position="108"/>
    </location>
</feature>
<dbReference type="Proteomes" id="UP001597287">
    <property type="component" value="Unassembled WGS sequence"/>
</dbReference>
<keyword evidence="3" id="KW-1185">Reference proteome</keyword>
<name>A0ABW5F1X2_9BURK</name>
<reference evidence="3" key="1">
    <citation type="journal article" date="2019" name="Int. J. Syst. Evol. Microbiol.">
        <title>The Global Catalogue of Microorganisms (GCM) 10K type strain sequencing project: providing services to taxonomists for standard genome sequencing and annotation.</title>
        <authorList>
            <consortium name="The Broad Institute Genomics Platform"/>
            <consortium name="The Broad Institute Genome Sequencing Center for Infectious Disease"/>
            <person name="Wu L."/>
            <person name="Ma J."/>
        </authorList>
    </citation>
    <scope>NUCLEOTIDE SEQUENCE [LARGE SCALE GENOMIC DNA]</scope>
    <source>
        <strain evidence="3">CCUG 62793</strain>
    </source>
</reference>
<evidence type="ECO:0000313" key="2">
    <source>
        <dbReference type="EMBL" id="MFD2323127.1"/>
    </source>
</evidence>
<evidence type="ECO:0000313" key="3">
    <source>
        <dbReference type="Proteomes" id="UP001597287"/>
    </source>
</evidence>